<dbReference type="SUPFAM" id="SSF48264">
    <property type="entry name" value="Cytochrome P450"/>
    <property type="match status" value="1"/>
</dbReference>
<comment type="cofactor">
    <cofactor evidence="1 6">
        <name>heme</name>
        <dbReference type="ChEBI" id="CHEBI:30413"/>
    </cofactor>
</comment>
<feature type="signal peptide" evidence="9">
    <location>
        <begin position="1"/>
        <end position="25"/>
    </location>
</feature>
<feature type="transmembrane region" description="Helical" evidence="8">
    <location>
        <begin position="31"/>
        <end position="50"/>
    </location>
</feature>
<proteinExistence type="inferred from homology"/>
<evidence type="ECO:0000256" key="7">
    <source>
        <dbReference type="RuleBase" id="RU000461"/>
    </source>
</evidence>
<dbReference type="GO" id="GO:0016705">
    <property type="term" value="F:oxidoreductase activity, acting on paired donors, with incorporation or reduction of molecular oxygen"/>
    <property type="evidence" value="ECO:0007669"/>
    <property type="project" value="InterPro"/>
</dbReference>
<keyword evidence="8" id="KW-0812">Transmembrane</keyword>
<dbReference type="InterPro" id="IPR001128">
    <property type="entry name" value="Cyt_P450"/>
</dbReference>
<comment type="similarity">
    <text evidence="2 7">Belongs to the cytochrome P450 family.</text>
</comment>
<comment type="caution">
    <text evidence="10">The sequence shown here is derived from an EMBL/GenBank/DDBJ whole genome shotgun (WGS) entry which is preliminary data.</text>
</comment>
<evidence type="ECO:0000313" key="11">
    <source>
        <dbReference type="Proteomes" id="UP000807306"/>
    </source>
</evidence>
<protein>
    <submittedName>
        <fullName evidence="10">Cytochrome P450</fullName>
    </submittedName>
</protein>
<dbReference type="InterPro" id="IPR036396">
    <property type="entry name" value="Cyt_P450_sf"/>
</dbReference>
<gene>
    <name evidence="10" type="ORF">CPB83DRAFT_71067</name>
</gene>
<accession>A0A9P6E5Q9</accession>
<evidence type="ECO:0000256" key="3">
    <source>
        <dbReference type="ARBA" id="ARBA00022617"/>
    </source>
</evidence>
<keyword evidence="8" id="KW-1133">Transmembrane helix</keyword>
<feature type="binding site" description="axial binding residue" evidence="6">
    <location>
        <position position="408"/>
    </location>
    <ligand>
        <name>heme</name>
        <dbReference type="ChEBI" id="CHEBI:30413"/>
    </ligand>
    <ligandPart>
        <name>Fe</name>
        <dbReference type="ChEBI" id="CHEBI:18248"/>
    </ligandPart>
</feature>
<dbReference type="EMBL" id="MU157930">
    <property type="protein sequence ID" value="KAF9522909.1"/>
    <property type="molecule type" value="Genomic_DNA"/>
</dbReference>
<dbReference type="OrthoDB" id="3366823at2759"/>
<evidence type="ECO:0000256" key="6">
    <source>
        <dbReference type="PIRSR" id="PIRSR602403-1"/>
    </source>
</evidence>
<reference evidence="10" key="1">
    <citation type="submission" date="2020-11" db="EMBL/GenBank/DDBJ databases">
        <authorList>
            <consortium name="DOE Joint Genome Institute"/>
            <person name="Ahrendt S."/>
            <person name="Riley R."/>
            <person name="Andreopoulos W."/>
            <person name="Labutti K."/>
            <person name="Pangilinan J."/>
            <person name="Ruiz-Duenas F.J."/>
            <person name="Barrasa J.M."/>
            <person name="Sanchez-Garcia M."/>
            <person name="Camarero S."/>
            <person name="Miyauchi S."/>
            <person name="Serrano A."/>
            <person name="Linde D."/>
            <person name="Babiker R."/>
            <person name="Drula E."/>
            <person name="Ayuso-Fernandez I."/>
            <person name="Pacheco R."/>
            <person name="Padilla G."/>
            <person name="Ferreira P."/>
            <person name="Barriuso J."/>
            <person name="Kellner H."/>
            <person name="Castanera R."/>
            <person name="Alfaro M."/>
            <person name="Ramirez L."/>
            <person name="Pisabarro A.G."/>
            <person name="Kuo A."/>
            <person name="Tritt A."/>
            <person name="Lipzen A."/>
            <person name="He G."/>
            <person name="Yan M."/>
            <person name="Ng V."/>
            <person name="Cullen D."/>
            <person name="Martin F."/>
            <person name="Rosso M.-N."/>
            <person name="Henrissat B."/>
            <person name="Hibbett D."/>
            <person name="Martinez A.T."/>
            <person name="Grigoriev I.V."/>
        </authorList>
    </citation>
    <scope>NUCLEOTIDE SEQUENCE</scope>
    <source>
        <strain evidence="10">CBS 506.95</strain>
    </source>
</reference>
<evidence type="ECO:0000313" key="10">
    <source>
        <dbReference type="EMBL" id="KAF9522909.1"/>
    </source>
</evidence>
<keyword evidence="7" id="KW-0560">Oxidoreductase</keyword>
<keyword evidence="5 6" id="KW-0408">Iron</keyword>
<dbReference type="PROSITE" id="PS00086">
    <property type="entry name" value="CYTOCHROME_P450"/>
    <property type="match status" value="1"/>
</dbReference>
<dbReference type="PRINTS" id="PR00465">
    <property type="entry name" value="EP450IV"/>
</dbReference>
<dbReference type="Proteomes" id="UP000807306">
    <property type="component" value="Unassembled WGS sequence"/>
</dbReference>
<feature type="chain" id="PRO_5040247237" evidence="9">
    <location>
        <begin position="26"/>
        <end position="468"/>
    </location>
</feature>
<evidence type="ECO:0000256" key="4">
    <source>
        <dbReference type="ARBA" id="ARBA00022723"/>
    </source>
</evidence>
<dbReference type="Gene3D" id="1.10.630.10">
    <property type="entry name" value="Cytochrome P450"/>
    <property type="match status" value="1"/>
</dbReference>
<dbReference type="InterPro" id="IPR050529">
    <property type="entry name" value="CYP450_sterol_14alpha_dmase"/>
</dbReference>
<evidence type="ECO:0000256" key="5">
    <source>
        <dbReference type="ARBA" id="ARBA00023004"/>
    </source>
</evidence>
<sequence>MTYSILLMTPFVIVVVAYFLADSIADDKTHHGIIPVVPSILPWFGNFFAFRHDPGRFMRSCRQQYGPVYKLLLAGQRTIVISHQKGIALLNSDTTRSLRSEPVEKRILEAAIGVRENQEYLLEVMHQKLFSSLIRSLSPASMTPIADNIQQNILTELRAIGTAKTTTIMQLDLLISRPLYRAGCLTLFGPTFPLNSFDDFHLFDSKFFQLIMGLPFVAKDAILARQRIITTFEIYIAPLWAGEEIEGISDVITAMVQEMRGLVTLHEAACLMTLFTFGFHTNTSNMSFWLLAHIIHQDLSAQLRQELYEAQMNGGSTPLMDSAVTEVLRWGTTNTTARVATEDTTILVDEKSVFIRKGDFVVADVESLHYDPMVYSNPSDFVIDRFVDHGPGGQSLQPAAFGGGAHLCPGRHLAKSEMKHFMTTLLQMYEIKATPSGKRRLPCVDRRGLAGPLRSSEVIFVELSCLEK</sequence>
<keyword evidence="9" id="KW-0732">Signal</keyword>
<keyword evidence="4 6" id="KW-0479">Metal-binding</keyword>
<dbReference type="GO" id="GO:0005506">
    <property type="term" value="F:iron ion binding"/>
    <property type="evidence" value="ECO:0007669"/>
    <property type="project" value="InterPro"/>
</dbReference>
<keyword evidence="8" id="KW-0472">Membrane</keyword>
<dbReference type="GO" id="GO:0008395">
    <property type="term" value="F:steroid hydroxylase activity"/>
    <property type="evidence" value="ECO:0007669"/>
    <property type="project" value="TreeGrafter"/>
</dbReference>
<evidence type="ECO:0000256" key="9">
    <source>
        <dbReference type="SAM" id="SignalP"/>
    </source>
</evidence>
<dbReference type="PANTHER" id="PTHR24304">
    <property type="entry name" value="CYTOCHROME P450 FAMILY 7"/>
    <property type="match status" value="1"/>
</dbReference>
<dbReference type="InterPro" id="IPR017972">
    <property type="entry name" value="Cyt_P450_CS"/>
</dbReference>
<organism evidence="10 11">
    <name type="scientific">Crepidotus variabilis</name>
    <dbReference type="NCBI Taxonomy" id="179855"/>
    <lineage>
        <taxon>Eukaryota</taxon>
        <taxon>Fungi</taxon>
        <taxon>Dikarya</taxon>
        <taxon>Basidiomycota</taxon>
        <taxon>Agaricomycotina</taxon>
        <taxon>Agaricomycetes</taxon>
        <taxon>Agaricomycetidae</taxon>
        <taxon>Agaricales</taxon>
        <taxon>Agaricineae</taxon>
        <taxon>Crepidotaceae</taxon>
        <taxon>Crepidotus</taxon>
    </lineage>
</organism>
<keyword evidence="11" id="KW-1185">Reference proteome</keyword>
<evidence type="ECO:0000256" key="1">
    <source>
        <dbReference type="ARBA" id="ARBA00001971"/>
    </source>
</evidence>
<dbReference type="InterPro" id="IPR002403">
    <property type="entry name" value="Cyt_P450_E_grp-IV"/>
</dbReference>
<evidence type="ECO:0000256" key="8">
    <source>
        <dbReference type="SAM" id="Phobius"/>
    </source>
</evidence>
<dbReference type="GO" id="GO:0020037">
    <property type="term" value="F:heme binding"/>
    <property type="evidence" value="ECO:0007669"/>
    <property type="project" value="InterPro"/>
</dbReference>
<evidence type="ECO:0000256" key="2">
    <source>
        <dbReference type="ARBA" id="ARBA00010617"/>
    </source>
</evidence>
<name>A0A9P6E5Q9_9AGAR</name>
<dbReference type="AlphaFoldDB" id="A0A9P6E5Q9"/>
<keyword evidence="3 6" id="KW-0349">Heme</keyword>
<dbReference type="Pfam" id="PF00067">
    <property type="entry name" value="p450"/>
    <property type="match status" value="1"/>
</dbReference>
<keyword evidence="7" id="KW-0503">Monooxygenase</keyword>
<dbReference type="PANTHER" id="PTHR24304:SF2">
    <property type="entry name" value="24-HYDROXYCHOLESTEROL 7-ALPHA-HYDROXYLASE"/>
    <property type="match status" value="1"/>
</dbReference>